<gene>
    <name evidence="1" type="ORF">R0G64_31530</name>
</gene>
<organism evidence="1 2">
    <name type="scientific">Metapseudomonas otitidis</name>
    <dbReference type="NCBI Taxonomy" id="319939"/>
    <lineage>
        <taxon>Bacteria</taxon>
        <taxon>Pseudomonadati</taxon>
        <taxon>Pseudomonadota</taxon>
        <taxon>Gammaproteobacteria</taxon>
        <taxon>Pseudomonadales</taxon>
        <taxon>Pseudomonadaceae</taxon>
        <taxon>Metapseudomonas</taxon>
    </lineage>
</organism>
<reference evidence="1 2" key="1">
    <citation type="submission" date="2023-10" db="EMBL/GenBank/DDBJ databases">
        <title>Pseudomonas otitidis isolated from a paediatric patient with cystic fibrosis in Chile.</title>
        <authorList>
            <person name="Amsteins-Romero L."/>
            <person name="Opazo-Capurro A."/>
            <person name="Matus-Kohler M."/>
            <person name="Gonzalez-Rocha G."/>
        </authorList>
    </citation>
    <scope>NUCLEOTIDE SEQUENCE [LARGE SCALE GENOMIC DNA]</scope>
    <source>
        <strain evidence="1 2">P-714</strain>
    </source>
</reference>
<dbReference type="Proteomes" id="UP001273935">
    <property type="component" value="Unassembled WGS sequence"/>
</dbReference>
<feature type="non-terminal residue" evidence="1">
    <location>
        <position position="71"/>
    </location>
</feature>
<feature type="non-terminal residue" evidence="1">
    <location>
        <position position="1"/>
    </location>
</feature>
<sequence length="71" mass="7586">VLTLTLTQAKVTEIREYSIKQNLTTVRNRVNELGVAALAGLQVEVIESLADQGLGLVQALLVAEAKLEAVV</sequence>
<name>A0ABU3Y165_9GAMM</name>
<keyword evidence="2" id="KW-1185">Reference proteome</keyword>
<dbReference type="EMBL" id="JAWJUL010000398">
    <property type="protein sequence ID" value="MDV3443925.1"/>
    <property type="molecule type" value="Genomic_DNA"/>
</dbReference>
<evidence type="ECO:0000313" key="1">
    <source>
        <dbReference type="EMBL" id="MDV3443925.1"/>
    </source>
</evidence>
<accession>A0ABU3Y165</accession>
<protein>
    <submittedName>
        <fullName evidence="1">Uncharacterized protein</fullName>
    </submittedName>
</protein>
<comment type="caution">
    <text evidence="1">The sequence shown here is derived from an EMBL/GenBank/DDBJ whole genome shotgun (WGS) entry which is preliminary data.</text>
</comment>
<dbReference type="RefSeq" id="WP_317234873.1">
    <property type="nucleotide sequence ID" value="NZ_JAWJUL010000398.1"/>
</dbReference>
<proteinExistence type="predicted"/>
<evidence type="ECO:0000313" key="2">
    <source>
        <dbReference type="Proteomes" id="UP001273935"/>
    </source>
</evidence>